<dbReference type="InterPro" id="IPR002575">
    <property type="entry name" value="Aminoglycoside_PTrfase"/>
</dbReference>
<dbReference type="KEGG" id="kqi:F1D05_10715"/>
<dbReference type="EMBL" id="CP043661">
    <property type="protein sequence ID" value="QNE18278.1"/>
    <property type="molecule type" value="Genomic_DNA"/>
</dbReference>
<keyword evidence="2" id="KW-0808">Transferase</keyword>
<dbReference type="AlphaFoldDB" id="A0A7G6WWB3"/>
<evidence type="ECO:0000313" key="3">
    <source>
        <dbReference type="Proteomes" id="UP000515563"/>
    </source>
</evidence>
<gene>
    <name evidence="2" type="ORF">F1D05_10715</name>
</gene>
<dbReference type="RefSeq" id="WP_185447304.1">
    <property type="nucleotide sequence ID" value="NZ_CP043661.1"/>
</dbReference>
<dbReference type="GO" id="GO:0016740">
    <property type="term" value="F:transferase activity"/>
    <property type="evidence" value="ECO:0007669"/>
    <property type="project" value="UniProtKB-KW"/>
</dbReference>
<sequence length="318" mass="35022">MTNLSSSERNRLDKALRETARSAGIDPAGAELLRFTMNAVYKLPDPKIVLRMAPIEKVDVVRRVAIVAARLAELRLPTARLAPEFPHAIETASWAATAWTYLPQPPGRRLEQVELARPLRALHSLRTLGCALPEWDPIGRAESRLEAAASAQDEELHQLQVWSADQVGIAFNELVDQLRVRGRELRAAATAAEWQLPISVIHGDAHAGNLLADVDGSALLGDLDSISIGPPEWDLVPAAHGVARFGDPAVQYDQFAAEYGFDLLSSPNWPLLRGIREFQLVTSVIAGLSGRPDVASQLAHRLRSLIRDDIDTVWNRYR</sequence>
<organism evidence="2 3">
    <name type="scientific">Kribbella qitaiheensis</name>
    <dbReference type="NCBI Taxonomy" id="1544730"/>
    <lineage>
        <taxon>Bacteria</taxon>
        <taxon>Bacillati</taxon>
        <taxon>Actinomycetota</taxon>
        <taxon>Actinomycetes</taxon>
        <taxon>Propionibacteriales</taxon>
        <taxon>Kribbellaceae</taxon>
        <taxon>Kribbella</taxon>
    </lineage>
</organism>
<proteinExistence type="predicted"/>
<dbReference type="Proteomes" id="UP000515563">
    <property type="component" value="Chromosome"/>
</dbReference>
<protein>
    <submittedName>
        <fullName evidence="2">Phosphotransferase</fullName>
    </submittedName>
</protein>
<dbReference type="InterPro" id="IPR011009">
    <property type="entry name" value="Kinase-like_dom_sf"/>
</dbReference>
<reference evidence="3" key="1">
    <citation type="submission" date="2019-09" db="EMBL/GenBank/DDBJ databases">
        <title>Antimicrobial potential of Antarctic Bacteria.</title>
        <authorList>
            <person name="Benaud N."/>
            <person name="Edwards R.J."/>
            <person name="Ferrari B.C."/>
        </authorList>
    </citation>
    <scope>NUCLEOTIDE SEQUENCE [LARGE SCALE GENOMIC DNA]</scope>
    <source>
        <strain evidence="3">SPB151</strain>
    </source>
</reference>
<evidence type="ECO:0000313" key="2">
    <source>
        <dbReference type="EMBL" id="QNE18278.1"/>
    </source>
</evidence>
<feature type="domain" description="Aminoglycoside phosphotransferase" evidence="1">
    <location>
        <begin position="43"/>
        <end position="267"/>
    </location>
</feature>
<reference evidence="2 3" key="2">
    <citation type="journal article" date="2020" name="Microbiol. Resour. Announc.">
        <title>Antarctic desert soil bacteria exhibit high novel natural product potential, evaluated through long-read genome sequencing and comparative genomics.</title>
        <authorList>
            <person name="Benaud N."/>
            <person name="Edwards R.J."/>
            <person name="Amos T.G."/>
            <person name="D'Agostino P.M."/>
            <person name="Gutierrez-Chavez C."/>
            <person name="Montgomery K."/>
            <person name="Nicetic I."/>
            <person name="Ferrari B.C."/>
        </authorList>
    </citation>
    <scope>NUCLEOTIDE SEQUENCE [LARGE SCALE GENOMIC DNA]</scope>
    <source>
        <strain evidence="2 3">SPB151</strain>
    </source>
</reference>
<accession>A0A7G6WWB3</accession>
<dbReference type="SUPFAM" id="SSF56112">
    <property type="entry name" value="Protein kinase-like (PK-like)"/>
    <property type="match status" value="1"/>
</dbReference>
<dbReference type="Gene3D" id="1.10.510.10">
    <property type="entry name" value="Transferase(Phosphotransferase) domain 1"/>
    <property type="match status" value="1"/>
</dbReference>
<name>A0A7G6WWB3_9ACTN</name>
<evidence type="ECO:0000259" key="1">
    <source>
        <dbReference type="Pfam" id="PF01636"/>
    </source>
</evidence>
<dbReference type="Pfam" id="PF01636">
    <property type="entry name" value="APH"/>
    <property type="match status" value="1"/>
</dbReference>
<keyword evidence="3" id="KW-1185">Reference proteome</keyword>